<dbReference type="Proteomes" id="UP000762676">
    <property type="component" value="Unassembled WGS sequence"/>
</dbReference>
<organism evidence="2 3">
    <name type="scientific">Elysia marginata</name>
    <dbReference type="NCBI Taxonomy" id="1093978"/>
    <lineage>
        <taxon>Eukaryota</taxon>
        <taxon>Metazoa</taxon>
        <taxon>Spiralia</taxon>
        <taxon>Lophotrochozoa</taxon>
        <taxon>Mollusca</taxon>
        <taxon>Gastropoda</taxon>
        <taxon>Heterobranchia</taxon>
        <taxon>Euthyneura</taxon>
        <taxon>Panpulmonata</taxon>
        <taxon>Sacoglossa</taxon>
        <taxon>Placobranchoidea</taxon>
        <taxon>Plakobranchidae</taxon>
        <taxon>Elysia</taxon>
    </lineage>
</organism>
<keyword evidence="1" id="KW-1133">Transmembrane helix</keyword>
<sequence>MSMGLVTRAVTQAIEVPNVDKGVTVGLTGKTAVYSAVNIVKEKTTLVTMWMVLVTRAVIQVIEVLNVDKGCDPGYQGALCTQAITKGVKVGRAQKNINSETSKLNVTLIAVGVVVVVIVAAIAGLLVYRYRKSLQPRKYNDLEDDSVMIFSELPSNG</sequence>
<gene>
    <name evidence="2" type="ORF">ElyMa_005859800</name>
</gene>
<evidence type="ECO:0000313" key="2">
    <source>
        <dbReference type="EMBL" id="GFR78857.1"/>
    </source>
</evidence>
<dbReference type="EMBL" id="BMAT01011778">
    <property type="protein sequence ID" value="GFR78857.1"/>
    <property type="molecule type" value="Genomic_DNA"/>
</dbReference>
<keyword evidence="1" id="KW-0472">Membrane</keyword>
<comment type="caution">
    <text evidence="2">The sequence shown here is derived from an EMBL/GenBank/DDBJ whole genome shotgun (WGS) entry which is preliminary data.</text>
</comment>
<accession>A0AAV4G060</accession>
<name>A0AAV4G060_9GAST</name>
<evidence type="ECO:0000313" key="3">
    <source>
        <dbReference type="Proteomes" id="UP000762676"/>
    </source>
</evidence>
<feature type="transmembrane region" description="Helical" evidence="1">
    <location>
        <begin position="106"/>
        <end position="128"/>
    </location>
</feature>
<dbReference type="AlphaFoldDB" id="A0AAV4G060"/>
<keyword evidence="1" id="KW-0812">Transmembrane</keyword>
<evidence type="ECO:0000256" key="1">
    <source>
        <dbReference type="SAM" id="Phobius"/>
    </source>
</evidence>
<protein>
    <submittedName>
        <fullName evidence="2">Uncharacterized protein</fullName>
    </submittedName>
</protein>
<reference evidence="2 3" key="1">
    <citation type="journal article" date="2021" name="Elife">
        <title>Chloroplast acquisition without the gene transfer in kleptoplastic sea slugs, Plakobranchus ocellatus.</title>
        <authorList>
            <person name="Maeda T."/>
            <person name="Takahashi S."/>
            <person name="Yoshida T."/>
            <person name="Shimamura S."/>
            <person name="Takaki Y."/>
            <person name="Nagai Y."/>
            <person name="Toyoda A."/>
            <person name="Suzuki Y."/>
            <person name="Arimoto A."/>
            <person name="Ishii H."/>
            <person name="Satoh N."/>
            <person name="Nishiyama T."/>
            <person name="Hasebe M."/>
            <person name="Maruyama T."/>
            <person name="Minagawa J."/>
            <person name="Obokata J."/>
            <person name="Shigenobu S."/>
        </authorList>
    </citation>
    <scope>NUCLEOTIDE SEQUENCE [LARGE SCALE GENOMIC DNA]</scope>
</reference>
<proteinExistence type="predicted"/>
<keyword evidence="3" id="KW-1185">Reference proteome</keyword>